<feature type="region of interest" description="Disordered" evidence="1">
    <location>
        <begin position="1150"/>
        <end position="1173"/>
    </location>
</feature>
<feature type="region of interest" description="Disordered" evidence="1">
    <location>
        <begin position="678"/>
        <end position="698"/>
    </location>
</feature>
<dbReference type="InterPro" id="IPR035441">
    <property type="entry name" value="TFIIS/LEDGF_dom_sf"/>
</dbReference>
<organism evidence="4 5">
    <name type="scientific">Rhodotorula toruloides</name>
    <name type="common">Yeast</name>
    <name type="synonym">Rhodosporidium toruloides</name>
    <dbReference type="NCBI Taxonomy" id="5286"/>
    <lineage>
        <taxon>Eukaryota</taxon>
        <taxon>Fungi</taxon>
        <taxon>Dikarya</taxon>
        <taxon>Basidiomycota</taxon>
        <taxon>Pucciniomycotina</taxon>
        <taxon>Microbotryomycetes</taxon>
        <taxon>Sporidiobolales</taxon>
        <taxon>Sporidiobolaceae</taxon>
        <taxon>Rhodotorula</taxon>
    </lineage>
</organism>
<dbReference type="Pfam" id="PF08711">
    <property type="entry name" value="Med26"/>
    <property type="match status" value="1"/>
</dbReference>
<keyword evidence="2" id="KW-1133">Transmembrane helix</keyword>
<feature type="compositionally biased region" description="Low complexity" evidence="1">
    <location>
        <begin position="505"/>
        <end position="517"/>
    </location>
</feature>
<feature type="region of interest" description="Disordered" evidence="1">
    <location>
        <begin position="162"/>
        <end position="245"/>
    </location>
</feature>
<evidence type="ECO:0000313" key="4">
    <source>
        <dbReference type="EMBL" id="PRQ77306.1"/>
    </source>
</evidence>
<dbReference type="InterPro" id="IPR017923">
    <property type="entry name" value="TFIIS_N"/>
</dbReference>
<feature type="region of interest" description="Disordered" evidence="1">
    <location>
        <begin position="1210"/>
        <end position="1233"/>
    </location>
</feature>
<feature type="region of interest" description="Disordered" evidence="1">
    <location>
        <begin position="986"/>
        <end position="1005"/>
    </location>
</feature>
<dbReference type="PANTHER" id="PTHR45725:SF18">
    <property type="entry name" value="ORC1-LIKE AAA ATPASE DOMAIN-CONTAINING PROTEIN"/>
    <property type="match status" value="1"/>
</dbReference>
<reference evidence="4 5" key="1">
    <citation type="journal article" date="2018" name="Elife">
        <title>Functional genomics of lipid metabolism in the oleaginous yeast Rhodosporidium toruloides.</title>
        <authorList>
            <person name="Coradetti S.T."/>
            <person name="Pinel D."/>
            <person name="Geiselman G."/>
            <person name="Ito M."/>
            <person name="Mondo S."/>
            <person name="Reilly M.C."/>
            <person name="Cheng Y.F."/>
            <person name="Bauer S."/>
            <person name="Grigoriev I."/>
            <person name="Gladden J.M."/>
            <person name="Simmons B.A."/>
            <person name="Brem R."/>
            <person name="Arkin A.P."/>
            <person name="Skerker J.M."/>
        </authorList>
    </citation>
    <scope>NUCLEOTIDE SEQUENCE [LARGE SCALE GENOMIC DNA]</scope>
    <source>
        <strain evidence="4 5">NBRC 0880</strain>
    </source>
</reference>
<feature type="region of interest" description="Disordered" evidence="1">
    <location>
        <begin position="558"/>
        <end position="582"/>
    </location>
</feature>
<feature type="compositionally biased region" description="Low complexity" evidence="1">
    <location>
        <begin position="996"/>
        <end position="1005"/>
    </location>
</feature>
<name>A0A2T0AH28_RHOTO</name>
<feature type="region of interest" description="Disordered" evidence="1">
    <location>
        <begin position="451"/>
        <end position="524"/>
    </location>
</feature>
<comment type="caution">
    <text evidence="4">The sequence shown here is derived from an EMBL/GenBank/DDBJ whole genome shotgun (WGS) entry which is preliminary data.</text>
</comment>
<feature type="compositionally biased region" description="Basic residues" evidence="1">
    <location>
        <begin position="1155"/>
        <end position="1169"/>
    </location>
</feature>
<feature type="compositionally biased region" description="Low complexity" evidence="1">
    <location>
        <begin position="162"/>
        <end position="175"/>
    </location>
</feature>
<feature type="compositionally biased region" description="Low complexity" evidence="1">
    <location>
        <begin position="452"/>
        <end position="467"/>
    </location>
</feature>
<dbReference type="SUPFAM" id="SSF47676">
    <property type="entry name" value="Conserved domain common to transcription factors TFIIS, elongin A, CRSP70"/>
    <property type="match status" value="1"/>
</dbReference>
<dbReference type="OrthoDB" id="6159439at2759"/>
<gene>
    <name evidence="4" type="ORF">AAT19DRAFT_8374</name>
</gene>
<feature type="compositionally biased region" description="Low complexity" evidence="1">
    <location>
        <begin position="185"/>
        <end position="220"/>
    </location>
</feature>
<feature type="region of interest" description="Disordered" evidence="1">
    <location>
        <begin position="1268"/>
        <end position="1289"/>
    </location>
</feature>
<feature type="compositionally biased region" description="Low complexity" evidence="1">
    <location>
        <begin position="484"/>
        <end position="497"/>
    </location>
</feature>
<proteinExistence type="predicted"/>
<keyword evidence="2" id="KW-0812">Transmembrane</keyword>
<dbReference type="Proteomes" id="UP000239560">
    <property type="component" value="Unassembled WGS sequence"/>
</dbReference>
<keyword evidence="2" id="KW-0472">Membrane</keyword>
<dbReference type="PANTHER" id="PTHR45725">
    <property type="entry name" value="FORMIN HOMOLOGY 2 FAMILY MEMBER"/>
    <property type="match status" value="1"/>
</dbReference>
<protein>
    <submittedName>
        <fullName evidence="4">Proteophosphoglycan ppg4</fullName>
    </submittedName>
</protein>
<evidence type="ECO:0000256" key="1">
    <source>
        <dbReference type="SAM" id="MobiDB-lite"/>
    </source>
</evidence>
<dbReference type="InterPro" id="IPR051425">
    <property type="entry name" value="Formin_Homology"/>
</dbReference>
<feature type="domain" description="TFIIS N-terminal" evidence="3">
    <location>
        <begin position="399"/>
        <end position="448"/>
    </location>
</feature>
<dbReference type="EMBL" id="LCTV02000001">
    <property type="protein sequence ID" value="PRQ77306.1"/>
    <property type="molecule type" value="Genomic_DNA"/>
</dbReference>
<evidence type="ECO:0000313" key="5">
    <source>
        <dbReference type="Proteomes" id="UP000239560"/>
    </source>
</evidence>
<feature type="transmembrane region" description="Helical" evidence="2">
    <location>
        <begin position="1306"/>
        <end position="1331"/>
    </location>
</feature>
<feature type="compositionally biased region" description="Low complexity" evidence="1">
    <location>
        <begin position="228"/>
        <end position="245"/>
    </location>
</feature>
<accession>A0A2T0AH28</accession>
<evidence type="ECO:0000259" key="3">
    <source>
        <dbReference type="Pfam" id="PF08711"/>
    </source>
</evidence>
<sequence>MPPAHPSAHSSFDAPYAPTEASAFEEAMMDFSPSYGDYPSTSSAFDGTSYRPSSADGLYPPVSAFSLPAASATARTPSPLATYTGAVAPFSQLPFSSSIMPFGSSASYGTAQPGSSAAGSSLAMQAAIHQQQRSAFLNPRSVELSAQQAPVTITPTALTASQRLASASASSSASSTPPPAPPPRKTASSSSSAAASSSAATKKARAASPAVSVSASSSAAKKARESSRATASPAPSSTRSAASPDADPVALWLQALPGIRSHLTQRRLTSSPLSSAQKLVGLLSEFSHTDRSSSASRWGDASDVPPEGRAEVLTALIRYAKDDFWKAWVEVGKVDAANVKGKGKEKDGASQAIVSDGLELLQVWLDGASKAFVKDKDGAKEKERDRKRKELEQASLALVLQVLAKLPVTIKHLMAYSSIPRRAKRVSDKASDGAVKGAANHLVHKWTKLQESANLSSNGANGSSSAAPKRKSETNEAPAKKVKTATSTASAASTVKKPVPAPTSAAKALPSFKKAAPAPKPDDPLARALANLKAAKTFSAGPAVSNAQTTLAKLVGNAKGKKEESGAVSTAGDEPKKKKKTVRWKPDEELCMYQMIEAREAATEAVGGDFHGMMEQQEGMTLHMHYETIDEMEEELDWNEPKDIVLSDDEAFAGLFDPKRTPEVEVQEAREANLMAVDDTTTPPDSPGEAPEETITPDEEIRKIQLHEDLSRDDTVLLTIKGAQEAPRALASDEQISALLGQLTANGLAQQLESVQGVLSAQTNPHQPPFGAGAPQPSTQQIDENTLAMLRTYPPEQVVNLVRDNPLLQGIDLHALGILAPPHGYAAPPPVQGYAPVPHAQTYDGYVPPASYHVPPPNGGADPYSGYRPPGGPLEFVPNPHMRGSGGGQKGGLLSAGSKKDVPCKFFRTRNGCDWGSRSANAFSGTYPIVAWSSSRSVAPLNPSPRPPVIIACETGEWLDRVVSGSCGTVGRDIRWMRPLSESSGGGVIEVEGHPAQSSSSRSAQSAQRAFSAEVDDLCDLASLFVVSVPGLHNSDLSLLPSVSDSPSGIKSSLASARVAGNALTFPYVSEKLARPPPEQFVRRFRKQCAKDKVVKLVKVDGLAGDFADEKEEVEKTKEALARADKLVGSLMTSASTPYAVIVTSLPTSLPARPCSKKHTNSRSLKKRQAPGAGVNDDAIVEELLEEIAEEDQLQGDTLEKMVETMQELEDVNGQDSPAAAESTTSPDYADKPEIGVTDVVEPTEEEYAHAVDPYTVGEWEGSVLDVSPLQDDEDDGEGNGNGTSIFQPDPKSGIFHRYTLFSPGILFAIIVSFLVLIPTVVIGSHALLSIETVQGLETKMQGSVGLDPSKQ</sequence>
<evidence type="ECO:0000256" key="2">
    <source>
        <dbReference type="SAM" id="Phobius"/>
    </source>
</evidence>